<keyword evidence="3 6" id="KW-0812">Transmembrane</keyword>
<keyword evidence="4 6" id="KW-1133">Transmembrane helix</keyword>
<evidence type="ECO:0000256" key="6">
    <source>
        <dbReference type="SAM" id="Phobius"/>
    </source>
</evidence>
<sequence>MVEALRNKSHWVIGIVLFALFAVFFYINFPFLLPFILAGIFALALNDFINRQAAKRKLPRWAIITLVMLTGLATFWIPICLATYRIVNVVKVPDHLSSGHVSEQVTALKNFAVGLVQKFSDFTGVDMASPVRDTLDNLLHKIGVFVFEASSNFLSSAPSVIFNTFVFLLFVVVLLSQAGKLKEFVIKYSPIDEPLTKKFIAVLKVSCSTTLFSTFVIGVIQATIIGLGSLIFNEGDFWIVTPITFVLSFIPVIGAAPVGFVLAILAFIGGRTGSGIGMVAFSIVGGTIDNVLKPIMVGGKDLDISPVIGFTCVVGAIIMMGLPGLLIGPVIMNVFARMTPLLLSELKQK</sequence>
<organism evidence="7 8">
    <name type="scientific">Bdellovibrio svalbardensis</name>
    <dbReference type="NCBI Taxonomy" id="2972972"/>
    <lineage>
        <taxon>Bacteria</taxon>
        <taxon>Pseudomonadati</taxon>
        <taxon>Bdellovibrionota</taxon>
        <taxon>Bdellovibrionia</taxon>
        <taxon>Bdellovibrionales</taxon>
        <taxon>Pseudobdellovibrionaceae</taxon>
        <taxon>Bdellovibrio</taxon>
    </lineage>
</organism>
<comment type="caution">
    <text evidence="7">The sequence shown here is derived from an EMBL/GenBank/DDBJ whole genome shotgun (WGS) entry which is preliminary data.</text>
</comment>
<feature type="transmembrane region" description="Helical" evidence="6">
    <location>
        <begin position="199"/>
        <end position="232"/>
    </location>
</feature>
<keyword evidence="5 6" id="KW-0472">Membrane</keyword>
<feature type="transmembrane region" description="Helical" evidence="6">
    <location>
        <begin position="61"/>
        <end position="87"/>
    </location>
</feature>
<protein>
    <submittedName>
        <fullName evidence="7">AI-2E family transporter</fullName>
    </submittedName>
</protein>
<dbReference type="RefSeq" id="WP_277577881.1">
    <property type="nucleotide sequence ID" value="NZ_JANRMI010000002.1"/>
</dbReference>
<evidence type="ECO:0000256" key="1">
    <source>
        <dbReference type="ARBA" id="ARBA00004141"/>
    </source>
</evidence>
<evidence type="ECO:0000256" key="5">
    <source>
        <dbReference type="ARBA" id="ARBA00023136"/>
    </source>
</evidence>
<comment type="subcellular location">
    <subcellularLocation>
        <location evidence="1">Membrane</location>
        <topology evidence="1">Multi-pass membrane protein</topology>
    </subcellularLocation>
</comment>
<evidence type="ECO:0000313" key="7">
    <source>
        <dbReference type="EMBL" id="MDG0816402.1"/>
    </source>
</evidence>
<feature type="transmembrane region" description="Helical" evidence="6">
    <location>
        <begin position="275"/>
        <end position="292"/>
    </location>
</feature>
<dbReference type="Pfam" id="PF01594">
    <property type="entry name" value="AI-2E_transport"/>
    <property type="match status" value="1"/>
</dbReference>
<evidence type="ECO:0000256" key="2">
    <source>
        <dbReference type="ARBA" id="ARBA00009773"/>
    </source>
</evidence>
<feature type="transmembrane region" description="Helical" evidence="6">
    <location>
        <begin position="304"/>
        <end position="328"/>
    </location>
</feature>
<evidence type="ECO:0000256" key="4">
    <source>
        <dbReference type="ARBA" id="ARBA00022989"/>
    </source>
</evidence>
<keyword evidence="8" id="KW-1185">Reference proteome</keyword>
<feature type="transmembrane region" description="Helical" evidence="6">
    <location>
        <begin position="238"/>
        <end position="268"/>
    </location>
</feature>
<accession>A0ABT6DHV0</accession>
<feature type="transmembrane region" description="Helical" evidence="6">
    <location>
        <begin position="160"/>
        <end position="178"/>
    </location>
</feature>
<proteinExistence type="inferred from homology"/>
<evidence type="ECO:0000313" key="8">
    <source>
        <dbReference type="Proteomes" id="UP001152321"/>
    </source>
</evidence>
<evidence type="ECO:0000256" key="3">
    <source>
        <dbReference type="ARBA" id="ARBA00022692"/>
    </source>
</evidence>
<dbReference type="PANTHER" id="PTHR21716:SF4">
    <property type="entry name" value="TRANSMEMBRANE PROTEIN 245"/>
    <property type="match status" value="1"/>
</dbReference>
<reference evidence="7" key="1">
    <citation type="submission" date="2022-08" db="EMBL/GenBank/DDBJ databases">
        <title>Novel Bdellovibrio Species Isolated from Svalbard: Designation Bdellovibrio svalbardensis.</title>
        <authorList>
            <person name="Mitchell R.J."/>
            <person name="Choi S.Y."/>
        </authorList>
    </citation>
    <scope>NUCLEOTIDE SEQUENCE</scope>
    <source>
        <strain evidence="7">PAP01</strain>
    </source>
</reference>
<comment type="similarity">
    <text evidence="2">Belongs to the autoinducer-2 exporter (AI-2E) (TC 2.A.86) family.</text>
</comment>
<gene>
    <name evidence="7" type="ORF">NWE73_08510</name>
</gene>
<dbReference type="EMBL" id="JANRMI010000002">
    <property type="protein sequence ID" value="MDG0816402.1"/>
    <property type="molecule type" value="Genomic_DNA"/>
</dbReference>
<dbReference type="PANTHER" id="PTHR21716">
    <property type="entry name" value="TRANSMEMBRANE PROTEIN"/>
    <property type="match status" value="1"/>
</dbReference>
<dbReference type="Proteomes" id="UP001152321">
    <property type="component" value="Unassembled WGS sequence"/>
</dbReference>
<dbReference type="InterPro" id="IPR002549">
    <property type="entry name" value="AI-2E-like"/>
</dbReference>
<name>A0ABT6DHV0_9BACT</name>
<feature type="transmembrane region" description="Helical" evidence="6">
    <location>
        <begin position="9"/>
        <end position="27"/>
    </location>
</feature>